<accession>A0A2P2IP48</accession>
<reference evidence="1" key="1">
    <citation type="submission" date="2018-02" db="EMBL/GenBank/DDBJ databases">
        <title>Rhizophora mucronata_Transcriptome.</title>
        <authorList>
            <person name="Meera S.P."/>
            <person name="Sreeshan A."/>
            <person name="Augustine A."/>
        </authorList>
    </citation>
    <scope>NUCLEOTIDE SEQUENCE</scope>
    <source>
        <tissue evidence="1">Leaf</tissue>
    </source>
</reference>
<name>A0A2P2IP48_RHIMU</name>
<proteinExistence type="predicted"/>
<sequence length="41" mass="4755">MTGPVVGLQVQLEVDHLTYNEILFSQITINRLYDLLKDIHD</sequence>
<organism evidence="1">
    <name type="scientific">Rhizophora mucronata</name>
    <name type="common">Asiatic mangrove</name>
    <dbReference type="NCBI Taxonomy" id="61149"/>
    <lineage>
        <taxon>Eukaryota</taxon>
        <taxon>Viridiplantae</taxon>
        <taxon>Streptophyta</taxon>
        <taxon>Embryophyta</taxon>
        <taxon>Tracheophyta</taxon>
        <taxon>Spermatophyta</taxon>
        <taxon>Magnoliopsida</taxon>
        <taxon>eudicotyledons</taxon>
        <taxon>Gunneridae</taxon>
        <taxon>Pentapetalae</taxon>
        <taxon>rosids</taxon>
        <taxon>fabids</taxon>
        <taxon>Malpighiales</taxon>
        <taxon>Rhizophoraceae</taxon>
        <taxon>Rhizophora</taxon>
    </lineage>
</organism>
<dbReference type="AlphaFoldDB" id="A0A2P2IP48"/>
<dbReference type="EMBL" id="GGEC01002517">
    <property type="protein sequence ID" value="MBW83000.1"/>
    <property type="molecule type" value="Transcribed_RNA"/>
</dbReference>
<evidence type="ECO:0000313" key="1">
    <source>
        <dbReference type="EMBL" id="MBW83000.1"/>
    </source>
</evidence>
<protein>
    <submittedName>
        <fullName evidence="1">Uncharacterized protein</fullName>
    </submittedName>
</protein>